<dbReference type="NCBIfam" id="NF033545">
    <property type="entry name" value="transpos_IS630"/>
    <property type="match status" value="1"/>
</dbReference>
<gene>
    <name evidence="2" type="ORF">ROR02_31940</name>
</gene>
<proteinExistence type="predicted"/>
<name>A0A512HC84_9PROT</name>
<protein>
    <submittedName>
        <fullName evidence="2">Uncharacterized protein</fullName>
    </submittedName>
</protein>
<dbReference type="Pfam" id="PF13565">
    <property type="entry name" value="HTH_32"/>
    <property type="match status" value="1"/>
</dbReference>
<feature type="region of interest" description="Disordered" evidence="1">
    <location>
        <begin position="141"/>
        <end position="195"/>
    </location>
</feature>
<dbReference type="EMBL" id="BJZO01000190">
    <property type="protein sequence ID" value="GEO83063.1"/>
    <property type="molecule type" value="Genomic_DNA"/>
</dbReference>
<dbReference type="Proteomes" id="UP000321567">
    <property type="component" value="Unassembled WGS sequence"/>
</dbReference>
<feature type="compositionally biased region" description="Basic residues" evidence="1">
    <location>
        <begin position="184"/>
        <end position="195"/>
    </location>
</feature>
<evidence type="ECO:0000256" key="1">
    <source>
        <dbReference type="SAM" id="MobiDB-lite"/>
    </source>
</evidence>
<accession>A0A512HC84</accession>
<evidence type="ECO:0000313" key="3">
    <source>
        <dbReference type="Proteomes" id="UP000321567"/>
    </source>
</evidence>
<reference evidence="2 3" key="1">
    <citation type="submission" date="2019-07" db="EMBL/GenBank/DDBJ databases">
        <title>Whole genome shotgun sequence of Rhodospirillum oryzae NBRC 107573.</title>
        <authorList>
            <person name="Hosoyama A."/>
            <person name="Uohara A."/>
            <person name="Ohji S."/>
            <person name="Ichikawa N."/>
        </authorList>
    </citation>
    <scope>NUCLEOTIDE SEQUENCE [LARGE SCALE GENOMIC DNA]</scope>
    <source>
        <strain evidence="2 3">NBRC 107573</strain>
    </source>
</reference>
<comment type="caution">
    <text evidence="2">The sequence shown here is derived from an EMBL/GenBank/DDBJ whole genome shotgun (WGS) entry which is preliminary data.</text>
</comment>
<dbReference type="InterPro" id="IPR047655">
    <property type="entry name" value="Transpos_IS630-like"/>
</dbReference>
<keyword evidence="3" id="KW-1185">Reference proteome</keyword>
<dbReference type="AlphaFoldDB" id="A0A512HC84"/>
<organism evidence="2 3">
    <name type="scientific">Pararhodospirillum oryzae</name>
    <dbReference type="NCBI Taxonomy" id="478448"/>
    <lineage>
        <taxon>Bacteria</taxon>
        <taxon>Pseudomonadati</taxon>
        <taxon>Pseudomonadota</taxon>
        <taxon>Alphaproteobacteria</taxon>
        <taxon>Rhodospirillales</taxon>
        <taxon>Rhodospirillaceae</taxon>
        <taxon>Pararhodospirillum</taxon>
    </lineage>
</organism>
<dbReference type="SUPFAM" id="SSF46689">
    <property type="entry name" value="Homeodomain-like"/>
    <property type="match status" value="1"/>
</dbReference>
<evidence type="ECO:0000313" key="2">
    <source>
        <dbReference type="EMBL" id="GEO83063.1"/>
    </source>
</evidence>
<dbReference type="InterPro" id="IPR009057">
    <property type="entry name" value="Homeodomain-like_sf"/>
</dbReference>
<sequence>MAITRTDLSAADLRARACRVGDVAQARRLLAIALVIEGASRTHAAEAGGMTRQTLRDWVHRYNEEGVAGLTDRPRPGRPPRLKEAHLKHLDALVEAGPDIAEHGVVRWRRVDLQAVIAKEFKVELSERHVGRILRQRGFTRLSVRPRHPKTDEGAQEAFKKTSPTGSPRRSRPAPGANGLRSGSRMRRGSAKKGP</sequence>